<dbReference type="RefSeq" id="WP_281930571.1">
    <property type="nucleotide sequence ID" value="NZ_AP027142.1"/>
</dbReference>
<dbReference type="Proteomes" id="UP001317629">
    <property type="component" value="Chromosome"/>
</dbReference>
<keyword evidence="2" id="KW-1185">Reference proteome</keyword>
<proteinExistence type="predicted"/>
<evidence type="ECO:0000313" key="2">
    <source>
        <dbReference type="Proteomes" id="UP001317629"/>
    </source>
</evidence>
<reference evidence="1 2" key="1">
    <citation type="journal article" date="2023" name="Int. J. Syst. Evol. Microbiol.">
        <title>Methylocystis iwaonis sp. nov., a type II methane-oxidizing bacterium from surface soil of a rice paddy field in Japan, and emended description of the genus Methylocystis (ex Whittenbury et al. 1970) Bowman et al. 1993.</title>
        <authorList>
            <person name="Kaise H."/>
            <person name="Sawadogo J.B."/>
            <person name="Alam M.S."/>
            <person name="Ueno C."/>
            <person name="Dianou D."/>
            <person name="Shinjo R."/>
            <person name="Asakawa S."/>
        </authorList>
    </citation>
    <scope>NUCLEOTIDE SEQUENCE [LARGE SCALE GENOMIC DNA]</scope>
    <source>
        <strain evidence="1 2">SS37A-Re</strain>
    </source>
</reference>
<name>A0ABN6VC13_9HYPH</name>
<evidence type="ECO:0000313" key="1">
    <source>
        <dbReference type="EMBL" id="BDV33219.1"/>
    </source>
</evidence>
<accession>A0ABN6VC13</accession>
<organism evidence="1 2">
    <name type="scientific">Methylocystis iwaonis</name>
    <dbReference type="NCBI Taxonomy" id="2885079"/>
    <lineage>
        <taxon>Bacteria</taxon>
        <taxon>Pseudomonadati</taxon>
        <taxon>Pseudomonadota</taxon>
        <taxon>Alphaproteobacteria</taxon>
        <taxon>Hyphomicrobiales</taxon>
        <taxon>Methylocystaceae</taxon>
        <taxon>Methylocystis</taxon>
    </lineage>
</organism>
<sequence length="320" mass="36651">MKVQSQKPFLWIPGQGCDAAALARMRAAFPRPRQPMGEAWFMGETRAMFCDLLGDLSTLPIGDIQTALFEIASGTKNFGERAEWTDWYHHILAQTLPRAHERHISSYVETLITTFMSLYFDGVTREPYKGFRRDALNTLGRSIMNPECWDGERIRIGRFLHREYNPRVGVWFWRDASGDFSASMFFCLKYLDAEEIAPWLRSVLSIPNPHWRAQIMVWFIGAYDLLTGRIVDPSRYEISDCPSVYWDSAHLLTRAASDGAPTHFLPQANRDAALTTLAAVMLDEVYLDWLCSIAAFDYLESELADLPERFRMLYILGAAP</sequence>
<dbReference type="EMBL" id="AP027142">
    <property type="protein sequence ID" value="BDV33219.1"/>
    <property type="molecule type" value="Genomic_DNA"/>
</dbReference>
<protein>
    <submittedName>
        <fullName evidence="1">Uncharacterized protein</fullName>
    </submittedName>
</protein>
<gene>
    <name evidence="1" type="ORF">SS37A_07480</name>
</gene>